<dbReference type="Gene3D" id="2.40.30.20">
    <property type="match status" value="2"/>
</dbReference>
<name>A0A6C0M3Z2_9ZZZZ</name>
<organism evidence="2">
    <name type="scientific">viral metagenome</name>
    <dbReference type="NCBI Taxonomy" id="1070528"/>
    <lineage>
        <taxon>unclassified sequences</taxon>
        <taxon>metagenomes</taxon>
        <taxon>organismal metagenomes</taxon>
    </lineage>
</organism>
<feature type="region of interest" description="Disordered" evidence="1">
    <location>
        <begin position="1"/>
        <end position="49"/>
    </location>
</feature>
<evidence type="ECO:0000256" key="1">
    <source>
        <dbReference type="SAM" id="MobiDB-lite"/>
    </source>
</evidence>
<sequence length="1356" mass="135534">MSGQTGATGLTGPTGPQGGGAASQGSTGPTGITGPQGSQGRFDGPTGTVGSSLYSTAGAVYYAPTGTTGTTGTAAGTNALKSVTYSGITGVTGTGNPITFLTAVPHGYSTGQYITTTGFSPSTFNTTGQIVSTTSDTLTIAGTSAIGQASQTVTASLPIAQTYIDASASYTSTVVTYTINTGLSYAPSNTYTLSLSNAAISGSNWVQVSGATPSGWNGIYQLSTAATSNGTTIAMSNSTNTTMSVLPIIRGPLTPTLLTGQSGSNVQGNGTTATCYVSSTLGLAVGSYVLIGSSGVSQFNGQQLVTSMTGTSFTFSNATTAIGSGTSMTLTWGSMPVVSDPTGYFIYWNTFYPHGLGTGEYFDTAGWSNSVFNVNGTVQSILNTNTFVSFPAGGTTTISVVTGNTTTIPSTSTGPGVISIPASGQPLLYATSATVSGSSIVFTTSTSNGIGAISTNTTAYVSTQGFAPYAFNVSNVPVTAITNTTFTVSNTTGASGTATTNGTVLVGGSIGYACSYASGTGKTVTFITPGPLASGNVITSGFSDGFNFSNIALTAGGSGFNGYYYTYSVGGGDGVLGVTGVSSNIGIITVIGSNQVSTLTAIATPGTVTYVTSSNALVPGQFVTLTGFTNNSYNQLSVPVIASTASTSFTVSGSGLTSNLAFVNGNGTYFTYSTSANHQFVGAGGGAYTSNTSLVTAASYYVSSGSSTPFSATFDVSTTPTLRTLTDQSGGTLTNTVGAGGLGVLTTATGIGTALAGDPSGLYLQPNNSGSGYFYEVISANTPGFINLPALTPTQAGTYWVIRNNSAYNTLAPCTVSRVVTGLSAYINPYGVSSLYTSASAHNLLIGQVVTLTGFTNSVFSNTLTTITSVPTTTTFTVAASNSTSSPVSESSTGTVSLQTLTPSTLTIVPQGPFTGIYGSGGPYGASSNTEVVVTTSSAHGLSNGTLVQISGVSPSTSVLGNMPTMVINNIPSPTTFSVESPLRTVFSVSATGGGSFINYVSSNPPSTLYYNVYTTDSTHGFRTNDWVTVNGLGGSGFNVSGYVQNLTPAAQTGATITNSNTQFILFTPSLTSGTQASNALTSSSATATATTIVFSNATNHNLTGGSIYCTGFTPSLYNGAFSIASYTSNTLTVNSTLFAIATITAAYATSATSIVFTSSVPLGLVVGQTITSTGFSSSQFNVTAQPITAVTTYTITVTTSGATVGAATSIGTLISSPSASGGTIYTTTATTALTPTGYYQTVNLTSPVIPLASVVGNGYAATYTSSNAHGLSVGQYVTIAGVTNSAFNTTNPLPVILVPSTTSFTVGNTTTASSTGGNAVNVSTITSTGAVQYTLPIQAGNSAAIVWTGSNYVAM</sequence>
<protein>
    <submittedName>
        <fullName evidence="2">Uncharacterized protein</fullName>
    </submittedName>
</protein>
<dbReference type="InterPro" id="IPR023366">
    <property type="entry name" value="ATP_synth_asu-like_sf"/>
</dbReference>
<accession>A0A6C0M3Z2</accession>
<evidence type="ECO:0000313" key="2">
    <source>
        <dbReference type="EMBL" id="QHU36504.1"/>
    </source>
</evidence>
<dbReference type="EMBL" id="MN740639">
    <property type="protein sequence ID" value="QHU36504.1"/>
    <property type="molecule type" value="Genomic_DNA"/>
</dbReference>
<feature type="compositionally biased region" description="Low complexity" evidence="1">
    <location>
        <begin position="1"/>
        <end position="14"/>
    </location>
</feature>
<proteinExistence type="predicted"/>
<reference evidence="2" key="1">
    <citation type="journal article" date="2020" name="Nature">
        <title>Giant virus diversity and host interactions through global metagenomics.</title>
        <authorList>
            <person name="Schulz F."/>
            <person name="Roux S."/>
            <person name="Paez-Espino D."/>
            <person name="Jungbluth S."/>
            <person name="Walsh D.A."/>
            <person name="Denef V.J."/>
            <person name="McMahon K.D."/>
            <person name="Konstantinidis K.T."/>
            <person name="Eloe-Fadrosh E.A."/>
            <person name="Kyrpides N.C."/>
            <person name="Woyke T."/>
        </authorList>
    </citation>
    <scope>NUCLEOTIDE SEQUENCE</scope>
    <source>
        <strain evidence="2">GVMAG-S-1035231-58</strain>
    </source>
</reference>